<accession>A0ABQ7GDM6</accession>
<feature type="non-terminal residue" evidence="2">
    <location>
        <position position="114"/>
    </location>
</feature>
<dbReference type="InterPro" id="IPR029055">
    <property type="entry name" value="Ntn_hydrolases_N"/>
</dbReference>
<evidence type="ECO:0000313" key="3">
    <source>
        <dbReference type="Proteomes" id="UP000815325"/>
    </source>
</evidence>
<sequence>AGSQFRRCEVSGGKTDHPSCTASSHPSGSSVFEEGSYELTHCERGARVVVVASEPITGSSTDWVACPPNTALVVTTEKGGFKNVLRSPLQPGLQHPREVAVCLEAISRGITVKS</sequence>
<evidence type="ECO:0000313" key="2">
    <source>
        <dbReference type="EMBL" id="KAF5832710.1"/>
    </source>
</evidence>
<keyword evidence="3" id="KW-1185">Reference proteome</keyword>
<feature type="region of interest" description="Disordered" evidence="1">
    <location>
        <begin position="1"/>
        <end position="32"/>
    </location>
</feature>
<name>A0ABQ7GDM6_DUNSA</name>
<dbReference type="Proteomes" id="UP000815325">
    <property type="component" value="Unassembled WGS sequence"/>
</dbReference>
<evidence type="ECO:0000256" key="1">
    <source>
        <dbReference type="SAM" id="MobiDB-lite"/>
    </source>
</evidence>
<reference evidence="2" key="1">
    <citation type="submission" date="2017-08" db="EMBL/GenBank/DDBJ databases">
        <authorList>
            <person name="Polle J.E."/>
            <person name="Barry K."/>
            <person name="Cushman J."/>
            <person name="Schmutz J."/>
            <person name="Tran D."/>
            <person name="Hathwaick L.T."/>
            <person name="Yim W.C."/>
            <person name="Jenkins J."/>
            <person name="Mckie-Krisberg Z.M."/>
            <person name="Prochnik S."/>
            <person name="Lindquist E."/>
            <person name="Dockter R.B."/>
            <person name="Adam C."/>
            <person name="Molina H."/>
            <person name="Bunkerborg J."/>
            <person name="Jin E."/>
            <person name="Buchheim M."/>
            <person name="Magnuson J."/>
        </authorList>
    </citation>
    <scope>NUCLEOTIDE SEQUENCE</scope>
    <source>
        <strain evidence="2">CCAP 19/18</strain>
    </source>
</reference>
<dbReference type="EMBL" id="MU069855">
    <property type="protein sequence ID" value="KAF5832710.1"/>
    <property type="molecule type" value="Genomic_DNA"/>
</dbReference>
<feature type="compositionally biased region" description="Basic and acidic residues" evidence="1">
    <location>
        <begin position="1"/>
        <end position="17"/>
    </location>
</feature>
<feature type="non-terminal residue" evidence="2">
    <location>
        <position position="1"/>
    </location>
</feature>
<protein>
    <submittedName>
        <fullName evidence="2">Uncharacterized protein</fullName>
    </submittedName>
</protein>
<comment type="caution">
    <text evidence="2">The sequence shown here is derived from an EMBL/GenBank/DDBJ whole genome shotgun (WGS) entry which is preliminary data.</text>
</comment>
<feature type="compositionally biased region" description="Polar residues" evidence="1">
    <location>
        <begin position="18"/>
        <end position="30"/>
    </location>
</feature>
<organism evidence="2 3">
    <name type="scientific">Dunaliella salina</name>
    <name type="common">Green alga</name>
    <name type="synonym">Protococcus salinus</name>
    <dbReference type="NCBI Taxonomy" id="3046"/>
    <lineage>
        <taxon>Eukaryota</taxon>
        <taxon>Viridiplantae</taxon>
        <taxon>Chlorophyta</taxon>
        <taxon>core chlorophytes</taxon>
        <taxon>Chlorophyceae</taxon>
        <taxon>CS clade</taxon>
        <taxon>Chlamydomonadales</taxon>
        <taxon>Dunaliellaceae</taxon>
        <taxon>Dunaliella</taxon>
    </lineage>
</organism>
<proteinExistence type="predicted"/>
<dbReference type="Gene3D" id="3.60.20.10">
    <property type="entry name" value="Glutamine Phosphoribosylpyrophosphate, subunit 1, domain 1"/>
    <property type="match status" value="1"/>
</dbReference>
<gene>
    <name evidence="2" type="ORF">DUNSADRAFT_11354</name>
</gene>